<evidence type="ECO:0000313" key="2">
    <source>
        <dbReference type="EMBL" id="KAJ7025144.1"/>
    </source>
</evidence>
<evidence type="ECO:0000313" key="3">
    <source>
        <dbReference type="Proteomes" id="UP001218188"/>
    </source>
</evidence>
<evidence type="ECO:0000259" key="1">
    <source>
        <dbReference type="Pfam" id="PF24764"/>
    </source>
</evidence>
<organism evidence="2 3">
    <name type="scientific">Mycena alexandri</name>
    <dbReference type="NCBI Taxonomy" id="1745969"/>
    <lineage>
        <taxon>Eukaryota</taxon>
        <taxon>Fungi</taxon>
        <taxon>Dikarya</taxon>
        <taxon>Basidiomycota</taxon>
        <taxon>Agaricomycotina</taxon>
        <taxon>Agaricomycetes</taxon>
        <taxon>Agaricomycetidae</taxon>
        <taxon>Agaricales</taxon>
        <taxon>Marasmiineae</taxon>
        <taxon>Mycenaceae</taxon>
        <taxon>Mycena</taxon>
    </lineage>
</organism>
<dbReference type="PANTHER" id="PTHR46791">
    <property type="entry name" value="EXPRESSED PROTEIN"/>
    <property type="match status" value="1"/>
</dbReference>
<name>A0AAD6SC58_9AGAR</name>
<dbReference type="AlphaFoldDB" id="A0AAD6SC58"/>
<sequence>STRNTRIERLWVEVGTQFARRWRGFFTRLERWHGLDHTSPYHLWLLHQLFLVDINSDCEDFQAEWNLHPLSGTRNKGQSPADLRFISETEHGVDEDQPGVHPSVLQEYYGVMEDLDEEWDDVDDLIAADQTRDIRHEAIDVPTHGSPFTSEQAEVFFEALNAVKEQGIIPAGFELDVDGYPVRESIHLGRGGKRVSVILPLEVWWPRALLWAQGLDLMTRMLVEDVL</sequence>
<dbReference type="EMBL" id="JARJCM010000158">
    <property type="protein sequence ID" value="KAJ7025144.1"/>
    <property type="molecule type" value="Genomic_DNA"/>
</dbReference>
<dbReference type="Proteomes" id="UP001218188">
    <property type="component" value="Unassembled WGS sequence"/>
</dbReference>
<accession>A0AAD6SC58</accession>
<dbReference type="Pfam" id="PF24764">
    <property type="entry name" value="rva_4"/>
    <property type="match status" value="1"/>
</dbReference>
<gene>
    <name evidence="2" type="ORF">C8F04DRAFT_968143</name>
</gene>
<protein>
    <recommendedName>
        <fullName evidence="1">Integrase core domain-containing protein</fullName>
    </recommendedName>
</protein>
<keyword evidence="3" id="KW-1185">Reference proteome</keyword>
<feature type="domain" description="Integrase core" evidence="1">
    <location>
        <begin position="1"/>
        <end position="83"/>
    </location>
</feature>
<reference evidence="2" key="1">
    <citation type="submission" date="2023-03" db="EMBL/GenBank/DDBJ databases">
        <title>Massive genome expansion in bonnet fungi (Mycena s.s.) driven by repeated elements and novel gene families across ecological guilds.</title>
        <authorList>
            <consortium name="Lawrence Berkeley National Laboratory"/>
            <person name="Harder C.B."/>
            <person name="Miyauchi S."/>
            <person name="Viragh M."/>
            <person name="Kuo A."/>
            <person name="Thoen E."/>
            <person name="Andreopoulos B."/>
            <person name="Lu D."/>
            <person name="Skrede I."/>
            <person name="Drula E."/>
            <person name="Henrissat B."/>
            <person name="Morin E."/>
            <person name="Kohler A."/>
            <person name="Barry K."/>
            <person name="LaButti K."/>
            <person name="Morin E."/>
            <person name="Salamov A."/>
            <person name="Lipzen A."/>
            <person name="Mereny Z."/>
            <person name="Hegedus B."/>
            <person name="Baldrian P."/>
            <person name="Stursova M."/>
            <person name="Weitz H."/>
            <person name="Taylor A."/>
            <person name="Grigoriev I.V."/>
            <person name="Nagy L.G."/>
            <person name="Martin F."/>
            <person name="Kauserud H."/>
        </authorList>
    </citation>
    <scope>NUCLEOTIDE SEQUENCE</scope>
    <source>
        <strain evidence="2">CBHHK200</strain>
    </source>
</reference>
<proteinExistence type="predicted"/>
<dbReference type="InterPro" id="IPR058913">
    <property type="entry name" value="Integrase_dom_put"/>
</dbReference>
<comment type="caution">
    <text evidence="2">The sequence shown here is derived from an EMBL/GenBank/DDBJ whole genome shotgun (WGS) entry which is preliminary data.</text>
</comment>
<feature type="non-terminal residue" evidence="2">
    <location>
        <position position="227"/>
    </location>
</feature>